<protein>
    <recommendedName>
        <fullName evidence="3">Galactose oxidase</fullName>
    </recommendedName>
</protein>
<sequence length="212" mass="23581">MDLNQLNFTRRRFRSETVLYNNTLIGLSAGQYVAESQYEQKKIDGDTIVHITIDSNSEIAVPSRSTETSFIPYEYPNTGNKILIAYGTNIKLNIIPCFMNLIKNSIRIERGNINNGGPGSRLGISLQRSRYNIWAFGGYPGAGGTGSIAGSYFFLFNGTSNNWVDKTDLAIKENIPNLVYHTMTNINDEYLIVIGGGTYNSQGILVDKPFDK</sequence>
<evidence type="ECO:0000313" key="1">
    <source>
        <dbReference type="EMBL" id="KXN67967.1"/>
    </source>
</evidence>
<dbReference type="AlphaFoldDB" id="A0A137NYW0"/>
<keyword evidence="2" id="KW-1185">Reference proteome</keyword>
<feature type="non-terminal residue" evidence="1">
    <location>
        <position position="212"/>
    </location>
</feature>
<reference evidence="1 2" key="1">
    <citation type="journal article" date="2015" name="Genome Biol. Evol.">
        <title>Phylogenomic analyses indicate that early fungi evolved digesting cell walls of algal ancestors of land plants.</title>
        <authorList>
            <person name="Chang Y."/>
            <person name="Wang S."/>
            <person name="Sekimoto S."/>
            <person name="Aerts A.L."/>
            <person name="Choi C."/>
            <person name="Clum A."/>
            <person name="LaButti K.M."/>
            <person name="Lindquist E.A."/>
            <person name="Yee Ngan C."/>
            <person name="Ohm R.A."/>
            <person name="Salamov A.A."/>
            <person name="Grigoriev I.V."/>
            <person name="Spatafora J.W."/>
            <person name="Berbee M.L."/>
        </authorList>
    </citation>
    <scope>NUCLEOTIDE SEQUENCE [LARGE SCALE GENOMIC DNA]</scope>
    <source>
        <strain evidence="1 2">NRRL 28638</strain>
    </source>
</reference>
<organism evidence="1 2">
    <name type="scientific">Conidiobolus coronatus (strain ATCC 28846 / CBS 209.66 / NRRL 28638)</name>
    <name type="common">Delacroixia coronata</name>
    <dbReference type="NCBI Taxonomy" id="796925"/>
    <lineage>
        <taxon>Eukaryota</taxon>
        <taxon>Fungi</taxon>
        <taxon>Fungi incertae sedis</taxon>
        <taxon>Zoopagomycota</taxon>
        <taxon>Entomophthoromycotina</taxon>
        <taxon>Entomophthoromycetes</taxon>
        <taxon>Entomophthorales</taxon>
        <taxon>Ancylistaceae</taxon>
        <taxon>Conidiobolus</taxon>
    </lineage>
</organism>
<dbReference type="Gene3D" id="2.120.10.80">
    <property type="entry name" value="Kelch-type beta propeller"/>
    <property type="match status" value="1"/>
</dbReference>
<dbReference type="EMBL" id="KQ964602">
    <property type="protein sequence ID" value="KXN67967.1"/>
    <property type="molecule type" value="Genomic_DNA"/>
</dbReference>
<dbReference type="InterPro" id="IPR011043">
    <property type="entry name" value="Gal_Oxase/kelch_b-propeller"/>
</dbReference>
<evidence type="ECO:0000313" key="2">
    <source>
        <dbReference type="Proteomes" id="UP000070444"/>
    </source>
</evidence>
<dbReference type="SUPFAM" id="SSF50965">
    <property type="entry name" value="Galactose oxidase, central domain"/>
    <property type="match status" value="1"/>
</dbReference>
<name>A0A137NYW0_CONC2</name>
<evidence type="ECO:0008006" key="3">
    <source>
        <dbReference type="Google" id="ProtNLM"/>
    </source>
</evidence>
<accession>A0A137NYW0</accession>
<gene>
    <name evidence="1" type="ORF">CONCODRAFT_9865</name>
</gene>
<dbReference type="Proteomes" id="UP000070444">
    <property type="component" value="Unassembled WGS sequence"/>
</dbReference>
<dbReference type="InterPro" id="IPR015915">
    <property type="entry name" value="Kelch-typ_b-propeller"/>
</dbReference>
<proteinExistence type="predicted"/>